<reference evidence="1" key="2">
    <citation type="journal article" date="2015" name="Fish Shellfish Immunol.">
        <title>Early steps in the European eel (Anguilla anguilla)-Vibrio vulnificus interaction in the gills: Role of the RtxA13 toxin.</title>
        <authorList>
            <person name="Callol A."/>
            <person name="Pajuelo D."/>
            <person name="Ebbesson L."/>
            <person name="Teles M."/>
            <person name="MacKenzie S."/>
            <person name="Amaro C."/>
        </authorList>
    </citation>
    <scope>NUCLEOTIDE SEQUENCE</scope>
</reference>
<proteinExistence type="predicted"/>
<evidence type="ECO:0000313" key="1">
    <source>
        <dbReference type="EMBL" id="JAH92888.1"/>
    </source>
</evidence>
<accession>A0A0E9WTT7</accession>
<dbReference type="EMBL" id="GBXM01015689">
    <property type="protein sequence ID" value="JAH92888.1"/>
    <property type="molecule type" value="Transcribed_RNA"/>
</dbReference>
<reference evidence="1" key="1">
    <citation type="submission" date="2014-11" db="EMBL/GenBank/DDBJ databases">
        <authorList>
            <person name="Amaro Gonzalez C."/>
        </authorList>
    </citation>
    <scope>NUCLEOTIDE SEQUENCE</scope>
</reference>
<dbReference type="AlphaFoldDB" id="A0A0E9WTT7"/>
<name>A0A0E9WTT7_ANGAN</name>
<sequence>MVLQFSPFMVFSAQLDFESMSLAPAARNVLITGPPTPQLHL</sequence>
<organism evidence="1">
    <name type="scientific">Anguilla anguilla</name>
    <name type="common">European freshwater eel</name>
    <name type="synonym">Muraena anguilla</name>
    <dbReference type="NCBI Taxonomy" id="7936"/>
    <lineage>
        <taxon>Eukaryota</taxon>
        <taxon>Metazoa</taxon>
        <taxon>Chordata</taxon>
        <taxon>Craniata</taxon>
        <taxon>Vertebrata</taxon>
        <taxon>Euteleostomi</taxon>
        <taxon>Actinopterygii</taxon>
        <taxon>Neopterygii</taxon>
        <taxon>Teleostei</taxon>
        <taxon>Anguilliformes</taxon>
        <taxon>Anguillidae</taxon>
        <taxon>Anguilla</taxon>
    </lineage>
</organism>
<protein>
    <submittedName>
        <fullName evidence="1">Uncharacterized protein</fullName>
    </submittedName>
</protein>